<reference evidence="1" key="2">
    <citation type="journal article" date="2024" name="Plant">
        <title>Genomic evolution and insights into agronomic trait innovations of Sesamum species.</title>
        <authorList>
            <person name="Miao H."/>
            <person name="Wang L."/>
            <person name="Qu L."/>
            <person name="Liu H."/>
            <person name="Sun Y."/>
            <person name="Le M."/>
            <person name="Wang Q."/>
            <person name="Wei S."/>
            <person name="Zheng Y."/>
            <person name="Lin W."/>
            <person name="Duan Y."/>
            <person name="Cao H."/>
            <person name="Xiong S."/>
            <person name="Wang X."/>
            <person name="Wei L."/>
            <person name="Li C."/>
            <person name="Ma Q."/>
            <person name="Ju M."/>
            <person name="Zhao R."/>
            <person name="Li G."/>
            <person name="Mu C."/>
            <person name="Tian Q."/>
            <person name="Mei H."/>
            <person name="Zhang T."/>
            <person name="Gao T."/>
            <person name="Zhang H."/>
        </authorList>
    </citation>
    <scope>NUCLEOTIDE SEQUENCE</scope>
    <source>
        <strain evidence="1">3651</strain>
    </source>
</reference>
<sequence length="126" mass="14498">MTTIGSLPNLEVLKIRDCIFKDQEMQPRDDKEWEPKEGEFCSLQFLLLEKLNLVQWRADETHFPRLRHLLIRGCSALEKIPSGIGEIPTLEIIELDECSPSLVASAKQIQEEQVENGNEGLQLRIR</sequence>
<gene>
    <name evidence="1" type="ORF">Salat_1782700</name>
</gene>
<dbReference type="PANTHER" id="PTHR15140">
    <property type="entry name" value="TUBULIN-SPECIFIC CHAPERONE E"/>
    <property type="match status" value="1"/>
</dbReference>
<dbReference type="SUPFAM" id="SSF52047">
    <property type="entry name" value="RNI-like"/>
    <property type="match status" value="1"/>
</dbReference>
<dbReference type="EMBL" id="JACGWO010000006">
    <property type="protein sequence ID" value="KAK4425887.1"/>
    <property type="molecule type" value="Genomic_DNA"/>
</dbReference>
<dbReference type="InterPro" id="IPR032675">
    <property type="entry name" value="LRR_dom_sf"/>
</dbReference>
<dbReference type="PANTHER" id="PTHR15140:SF33">
    <property type="entry name" value="LATE BLIGHT RESISTANCE PROTEIN HOMOLOG R1A-3 ISOFORM X1"/>
    <property type="match status" value="1"/>
</dbReference>
<dbReference type="Gene3D" id="3.80.10.10">
    <property type="entry name" value="Ribonuclease Inhibitor"/>
    <property type="match status" value="1"/>
</dbReference>
<evidence type="ECO:0000313" key="2">
    <source>
        <dbReference type="Proteomes" id="UP001293254"/>
    </source>
</evidence>
<comment type="caution">
    <text evidence="1">The sequence shown here is derived from an EMBL/GenBank/DDBJ whole genome shotgun (WGS) entry which is preliminary data.</text>
</comment>
<dbReference type="AlphaFoldDB" id="A0AAE1Y9D0"/>
<dbReference type="Proteomes" id="UP001293254">
    <property type="component" value="Unassembled WGS sequence"/>
</dbReference>
<keyword evidence="2" id="KW-1185">Reference proteome</keyword>
<reference evidence="1" key="1">
    <citation type="submission" date="2020-06" db="EMBL/GenBank/DDBJ databases">
        <authorList>
            <person name="Li T."/>
            <person name="Hu X."/>
            <person name="Zhang T."/>
            <person name="Song X."/>
            <person name="Zhang H."/>
            <person name="Dai N."/>
            <person name="Sheng W."/>
            <person name="Hou X."/>
            <person name="Wei L."/>
        </authorList>
    </citation>
    <scope>NUCLEOTIDE SEQUENCE</scope>
    <source>
        <strain evidence="1">3651</strain>
        <tissue evidence="1">Leaf</tissue>
    </source>
</reference>
<proteinExistence type="predicted"/>
<name>A0AAE1Y9D0_9LAMI</name>
<organism evidence="1 2">
    <name type="scientific">Sesamum alatum</name>
    <dbReference type="NCBI Taxonomy" id="300844"/>
    <lineage>
        <taxon>Eukaryota</taxon>
        <taxon>Viridiplantae</taxon>
        <taxon>Streptophyta</taxon>
        <taxon>Embryophyta</taxon>
        <taxon>Tracheophyta</taxon>
        <taxon>Spermatophyta</taxon>
        <taxon>Magnoliopsida</taxon>
        <taxon>eudicotyledons</taxon>
        <taxon>Gunneridae</taxon>
        <taxon>Pentapetalae</taxon>
        <taxon>asterids</taxon>
        <taxon>lamiids</taxon>
        <taxon>Lamiales</taxon>
        <taxon>Pedaliaceae</taxon>
        <taxon>Sesamum</taxon>
    </lineage>
</organism>
<accession>A0AAE1Y9D0</accession>
<protein>
    <submittedName>
        <fullName evidence="1">Late blight resistance proteinR1A-10</fullName>
    </submittedName>
</protein>
<evidence type="ECO:0000313" key="1">
    <source>
        <dbReference type="EMBL" id="KAK4425887.1"/>
    </source>
</evidence>